<protein>
    <submittedName>
        <fullName evidence="1">Uncharacterized protein</fullName>
    </submittedName>
</protein>
<geneLocation type="plasmid" evidence="1 2">
    <name>unnamed</name>
</geneLocation>
<reference evidence="2" key="1">
    <citation type="submission" date="2016-12" db="EMBL/GenBank/DDBJ databases">
        <title>Comparative genomic analysis reveals the diversity, evolution, and environmental adaptation strategies of the genus Vibrio.</title>
        <authorList>
            <person name="Lin H."/>
            <person name="Wang X."/>
            <person name="Zhang X.-H."/>
        </authorList>
    </citation>
    <scope>NUCLEOTIDE SEQUENCE [LARGE SCALE GENOMIC DNA]</scope>
    <source>
        <strain evidence="2">QT6D1</strain>
        <plasmid evidence="2">unnamed</plasmid>
    </source>
</reference>
<name>A0AAN1FME1_9VIBR</name>
<dbReference type="Proteomes" id="UP000197092">
    <property type="component" value="Plasmid unnamed"/>
</dbReference>
<gene>
    <name evidence="1" type="ORF">BSZ05_26365</name>
</gene>
<evidence type="ECO:0000313" key="1">
    <source>
        <dbReference type="EMBL" id="ASI93381.1"/>
    </source>
</evidence>
<evidence type="ECO:0000313" key="2">
    <source>
        <dbReference type="Proteomes" id="UP000197092"/>
    </source>
</evidence>
<keyword evidence="1" id="KW-0614">Plasmid</keyword>
<dbReference type="EMBL" id="CP018310">
    <property type="protein sequence ID" value="ASI93381.1"/>
    <property type="molecule type" value="Genomic_DNA"/>
</dbReference>
<dbReference type="KEGG" id="vsh:BSZ05_26365"/>
<sequence length="113" mass="11785">MTAVMTGGAEANAGVSGESATSPVLFKMLNGGFLPNGHHTKLKGCTMTGSAYGDISSSRGIVRGDRLSCIRKDGSVLDIPLKPRCLTLVRTASQARRLCATAKSYKVPGWLAS</sequence>
<proteinExistence type="predicted"/>
<accession>A0AAN1FME1</accession>
<organism evidence="1 2">
    <name type="scientific">Vibrio mediterranei</name>
    <dbReference type="NCBI Taxonomy" id="689"/>
    <lineage>
        <taxon>Bacteria</taxon>
        <taxon>Pseudomonadati</taxon>
        <taxon>Pseudomonadota</taxon>
        <taxon>Gammaproteobacteria</taxon>
        <taxon>Vibrionales</taxon>
        <taxon>Vibrionaceae</taxon>
        <taxon>Vibrio</taxon>
    </lineage>
</organism>
<dbReference type="AlphaFoldDB" id="A0AAN1FME1"/>